<dbReference type="PhylomeDB" id="T1J548"/>
<dbReference type="EnsemblMetazoa" id="SMAR008746-RA">
    <property type="protein sequence ID" value="SMAR008746-PA"/>
    <property type="gene ID" value="SMAR008746"/>
</dbReference>
<evidence type="ECO:0000256" key="2">
    <source>
        <dbReference type="ARBA" id="ARBA00010611"/>
    </source>
</evidence>
<dbReference type="STRING" id="126957.T1J548"/>
<proteinExistence type="inferred from homology"/>
<reference evidence="5" key="2">
    <citation type="submission" date="2015-02" db="UniProtKB">
        <authorList>
            <consortium name="EnsemblMetazoa"/>
        </authorList>
    </citation>
    <scope>IDENTIFICATION</scope>
</reference>
<evidence type="ECO:0000313" key="6">
    <source>
        <dbReference type="Proteomes" id="UP000014500"/>
    </source>
</evidence>
<dbReference type="PANTHER" id="PTHR10706">
    <property type="entry name" value="F-BOX FAMILY PROTEIN"/>
    <property type="match status" value="1"/>
</dbReference>
<feature type="domain" description="F-box" evidence="4">
    <location>
        <begin position="23"/>
        <end position="69"/>
    </location>
</feature>
<dbReference type="InterPro" id="IPR045048">
    <property type="entry name" value="FBXO31/39"/>
</dbReference>
<dbReference type="Proteomes" id="UP000014500">
    <property type="component" value="Unassembled WGS sequence"/>
</dbReference>
<evidence type="ECO:0000256" key="3">
    <source>
        <dbReference type="ARBA" id="ARBA00022786"/>
    </source>
</evidence>
<organism evidence="5 6">
    <name type="scientific">Strigamia maritima</name>
    <name type="common">European centipede</name>
    <name type="synonym">Geophilus maritimus</name>
    <dbReference type="NCBI Taxonomy" id="126957"/>
    <lineage>
        <taxon>Eukaryota</taxon>
        <taxon>Metazoa</taxon>
        <taxon>Ecdysozoa</taxon>
        <taxon>Arthropoda</taxon>
        <taxon>Myriapoda</taxon>
        <taxon>Chilopoda</taxon>
        <taxon>Pleurostigmophora</taxon>
        <taxon>Geophilomorpha</taxon>
        <taxon>Linotaeniidae</taxon>
        <taxon>Strigamia</taxon>
    </lineage>
</organism>
<comment type="similarity">
    <text evidence="2">Belongs to the FBXO31 family.</text>
</comment>
<dbReference type="eggNOG" id="ENOG502QR2A">
    <property type="taxonomic scope" value="Eukaryota"/>
</dbReference>
<dbReference type="InterPro" id="IPR036047">
    <property type="entry name" value="F-box-like_dom_sf"/>
</dbReference>
<name>T1J548_STRMM</name>
<dbReference type="OMA" id="WRINTTC"/>
<dbReference type="Pfam" id="PF12937">
    <property type="entry name" value="F-box-like"/>
    <property type="match status" value="1"/>
</dbReference>
<sequence>MGGFNWRDILMDSSSDSTRSSCSHLFTKLPPEVLAQIFSHLPGKDVCNVSKVCKAFFDASKVESIWQKRCRVEYGILLRDCQNGLSFMQLYTKILYKYGHMIGVWQTEVAAYGGLLQVKFEENKLVGIEWRPPSNPNLRDALRRRDLFTIELTEDGLLQILCQKGSHGPHPAAIEMKKKVCFYTKCCCPEKHEYLGSKEQEFFEWLKDETSVAHLLDVHLKELFLMKFLNIREYERNAFEHRRLRPSPPKADAIIQPGLFKGTYSSHGLELVLLTYDSYGTKVKVTKVTGDPNVPAGELTFKSDLQYPIILTENQQLDIQVMRQPDAVVSPIPLHKLPLQSFRLPAEFSPDDANIIPSTCKGRFYGWGQVAGHGFTNPSFIGGHWIIFNEDLFGFLWFELLSLSLYHRVQEDILSDHRTLIFMNQFLRNILSRHKTKPRNNQSRLVNAGHVRSENIFLVSVNDKNVTEIHTLTGNSKPLGVFLVLADVNEENLLLTERLDGIPHLKGKGDEDMASTFSGYGYEVD</sequence>
<dbReference type="Pfam" id="PF12014">
    <property type="entry name" value="Cyclin_D1_bind"/>
    <property type="match status" value="1"/>
</dbReference>
<accession>T1J548</accession>
<dbReference type="GO" id="GO:0016567">
    <property type="term" value="P:protein ubiquitination"/>
    <property type="evidence" value="ECO:0007669"/>
    <property type="project" value="UniProtKB-UniPathway"/>
</dbReference>
<dbReference type="EMBL" id="JH431850">
    <property type="status" value="NOT_ANNOTATED_CDS"/>
    <property type="molecule type" value="Genomic_DNA"/>
</dbReference>
<dbReference type="PROSITE" id="PS50181">
    <property type="entry name" value="FBOX"/>
    <property type="match status" value="1"/>
</dbReference>
<protein>
    <recommendedName>
        <fullName evidence="4">F-box domain-containing protein</fullName>
    </recommendedName>
</protein>
<comment type="pathway">
    <text evidence="1">Protein modification; protein ubiquitination.</text>
</comment>
<dbReference type="SMART" id="SM00256">
    <property type="entry name" value="FBOX"/>
    <property type="match status" value="1"/>
</dbReference>
<evidence type="ECO:0000313" key="5">
    <source>
        <dbReference type="EnsemblMetazoa" id="SMAR008746-PA"/>
    </source>
</evidence>
<keyword evidence="3" id="KW-0833">Ubl conjugation pathway</keyword>
<evidence type="ECO:0000259" key="4">
    <source>
        <dbReference type="PROSITE" id="PS50181"/>
    </source>
</evidence>
<dbReference type="SUPFAM" id="SSF81383">
    <property type="entry name" value="F-box domain"/>
    <property type="match status" value="1"/>
</dbReference>
<keyword evidence="6" id="KW-1185">Reference proteome</keyword>
<dbReference type="Gene3D" id="1.20.1280.50">
    <property type="match status" value="1"/>
</dbReference>
<dbReference type="PANTHER" id="PTHR10706:SF130">
    <property type="entry name" value="F-BOX ONLY PROTEIN 31"/>
    <property type="match status" value="1"/>
</dbReference>
<evidence type="ECO:0000256" key="1">
    <source>
        <dbReference type="ARBA" id="ARBA00004906"/>
    </source>
</evidence>
<dbReference type="HOGENOM" id="CLU_035961_1_0_1"/>
<dbReference type="AlphaFoldDB" id="T1J548"/>
<dbReference type="UniPathway" id="UPA00143"/>
<dbReference type="InterPro" id="IPR001810">
    <property type="entry name" value="F-box_dom"/>
</dbReference>
<reference evidence="6" key="1">
    <citation type="submission" date="2011-05" db="EMBL/GenBank/DDBJ databases">
        <authorList>
            <person name="Richards S.R."/>
            <person name="Qu J."/>
            <person name="Jiang H."/>
            <person name="Jhangiani S.N."/>
            <person name="Agravi P."/>
            <person name="Goodspeed R."/>
            <person name="Gross S."/>
            <person name="Mandapat C."/>
            <person name="Jackson L."/>
            <person name="Mathew T."/>
            <person name="Pu L."/>
            <person name="Thornton R."/>
            <person name="Saada N."/>
            <person name="Wilczek-Boney K.B."/>
            <person name="Lee S."/>
            <person name="Kovar C."/>
            <person name="Wu Y."/>
            <person name="Scherer S.E."/>
            <person name="Worley K.C."/>
            <person name="Muzny D.M."/>
            <person name="Gibbs R."/>
        </authorList>
    </citation>
    <scope>NUCLEOTIDE SEQUENCE</scope>
    <source>
        <strain evidence="6">Brora</strain>
    </source>
</reference>